<name>A0A0J9R1D4_DROSI</name>
<protein>
    <submittedName>
        <fullName evidence="1">Uncharacterized protein</fullName>
    </submittedName>
</protein>
<reference evidence="1" key="2">
    <citation type="submission" date="2014-06" db="EMBL/GenBank/DDBJ databases">
        <authorList>
            <person name="Hu T."/>
            <person name="Eisen M.B."/>
            <person name="Thornton K.R."/>
            <person name="Andolfatto P."/>
        </authorList>
    </citation>
    <scope>NUCLEOTIDE SEQUENCE</scope>
    <source>
        <strain evidence="1">W501</strain>
    </source>
</reference>
<reference evidence="1" key="3">
    <citation type="submission" date="2015-04" db="EMBL/GenBank/DDBJ databases">
        <authorList>
            <consortium name="FlyBase"/>
        </authorList>
    </citation>
    <scope>NUCLEOTIDE SEQUENCE</scope>
    <source>
        <strain evidence="1">W501</strain>
    </source>
</reference>
<dbReference type="KEGG" id="dsi:Dsimw501_GD23742"/>
<dbReference type="Proteomes" id="UP000035880">
    <property type="component" value="Chromosome 2L"/>
</dbReference>
<sequence>MVTEAPSSDIEDSLLQTSEESVCQIEITAMDGLQYAVEFAHDDNLLGSRPSNVSQLSEFLAMLTLNAAEERQDDGQNFHDKLLQFKREADLLATKFDSPDYYTQKEELIFKVVCELRGIDHEKWLLDEMGLMDEAAFGDFLRDAFVCNGD</sequence>
<gene>
    <name evidence="1" type="primary">Dsim\GD23742</name>
    <name evidence="1" type="ORF">Dsimw501_GD23742</name>
</gene>
<dbReference type="Bgee" id="FBgn0195115">
    <property type="expression patterns" value="Expressed in male reproductive system and 2 other cell types or tissues"/>
</dbReference>
<accession>A0A0J9R1D4</accession>
<dbReference type="EMBL" id="CM002910">
    <property type="protein sequence ID" value="KMY89649.1"/>
    <property type="molecule type" value="Genomic_DNA"/>
</dbReference>
<dbReference type="AlphaFoldDB" id="A0A0J9R1D4"/>
<proteinExistence type="predicted"/>
<reference evidence="1" key="1">
    <citation type="journal article" date="2013" name="Genome Res.">
        <title>A second-generation assembly of the Drosophila simulans genome provides new insights into patterns of lineage-specific divergence.</title>
        <authorList>
            <person name="Hu T.T."/>
            <person name="Eisen M.B."/>
            <person name="Thornton K.R."/>
            <person name="Andolfatto P."/>
        </authorList>
    </citation>
    <scope>NUCLEOTIDE SEQUENCE [LARGE SCALE GENOMIC DNA]</scope>
    <source>
        <strain evidence="1">W501</strain>
    </source>
</reference>
<evidence type="ECO:0000313" key="1">
    <source>
        <dbReference type="EMBL" id="KMY89649.1"/>
    </source>
</evidence>
<dbReference type="OrthoDB" id="7838665at2759"/>
<organism evidence="1">
    <name type="scientific">Drosophila simulans</name>
    <name type="common">Fruit fly</name>
    <dbReference type="NCBI Taxonomy" id="7240"/>
    <lineage>
        <taxon>Eukaryota</taxon>
        <taxon>Metazoa</taxon>
        <taxon>Ecdysozoa</taxon>
        <taxon>Arthropoda</taxon>
        <taxon>Hexapoda</taxon>
        <taxon>Insecta</taxon>
        <taxon>Pterygota</taxon>
        <taxon>Neoptera</taxon>
        <taxon>Endopterygota</taxon>
        <taxon>Diptera</taxon>
        <taxon>Brachycera</taxon>
        <taxon>Muscomorpha</taxon>
        <taxon>Ephydroidea</taxon>
        <taxon>Drosophilidae</taxon>
        <taxon>Drosophila</taxon>
        <taxon>Sophophora</taxon>
    </lineage>
</organism>